<evidence type="ECO:0000313" key="16">
    <source>
        <dbReference type="Proteomes" id="UP001257914"/>
    </source>
</evidence>
<reference evidence="15 16" key="1">
    <citation type="submission" date="2023-10" db="EMBL/GenBank/DDBJ databases">
        <title>Psychrosphaera aquimaarina strain SW33 isolated from seawater.</title>
        <authorList>
            <person name="Bayburt H."/>
            <person name="Kim J.M."/>
            <person name="Choi B.J."/>
            <person name="Jeon C.O."/>
        </authorList>
    </citation>
    <scope>NUCLEOTIDE SEQUENCE [LARGE SCALE GENOMIC DNA]</scope>
    <source>
        <strain evidence="15 16">KCTC 52743</strain>
    </source>
</reference>
<evidence type="ECO:0000256" key="7">
    <source>
        <dbReference type="ARBA" id="ARBA00022741"/>
    </source>
</evidence>
<dbReference type="RefSeq" id="WP_315946745.1">
    <property type="nucleotide sequence ID" value="NZ_JAWCUA010000007.1"/>
</dbReference>
<dbReference type="PROSITE" id="PS50109">
    <property type="entry name" value="HIS_KIN"/>
    <property type="match status" value="1"/>
</dbReference>
<dbReference type="Pfam" id="PF00512">
    <property type="entry name" value="HisKA"/>
    <property type="match status" value="1"/>
</dbReference>
<dbReference type="InterPro" id="IPR004358">
    <property type="entry name" value="Sig_transdc_His_kin-like_C"/>
</dbReference>
<evidence type="ECO:0000256" key="10">
    <source>
        <dbReference type="ARBA" id="ARBA00022989"/>
    </source>
</evidence>
<keyword evidence="10 13" id="KW-1133">Transmembrane helix</keyword>
<accession>A0ABU3R1H4</accession>
<dbReference type="Pfam" id="PF02518">
    <property type="entry name" value="HATPase_c"/>
    <property type="match status" value="1"/>
</dbReference>
<feature type="transmembrane region" description="Helical" evidence="13">
    <location>
        <begin position="6"/>
        <end position="28"/>
    </location>
</feature>
<comment type="catalytic activity">
    <reaction evidence="1">
        <text>ATP + protein L-histidine = ADP + protein N-phospho-L-histidine.</text>
        <dbReference type="EC" id="2.7.13.3"/>
    </reaction>
</comment>
<keyword evidence="12 13" id="KW-0472">Membrane</keyword>
<dbReference type="Gene3D" id="1.10.287.130">
    <property type="match status" value="1"/>
</dbReference>
<dbReference type="PRINTS" id="PR00344">
    <property type="entry name" value="BCTRLSENSOR"/>
</dbReference>
<keyword evidence="11" id="KW-0902">Two-component regulatory system</keyword>
<evidence type="ECO:0000256" key="12">
    <source>
        <dbReference type="ARBA" id="ARBA00023136"/>
    </source>
</evidence>
<dbReference type="CDD" id="cd00082">
    <property type="entry name" value="HisKA"/>
    <property type="match status" value="1"/>
</dbReference>
<evidence type="ECO:0000256" key="5">
    <source>
        <dbReference type="ARBA" id="ARBA00022679"/>
    </source>
</evidence>
<dbReference type="PANTHER" id="PTHR45436">
    <property type="entry name" value="SENSOR HISTIDINE KINASE YKOH"/>
    <property type="match status" value="1"/>
</dbReference>
<feature type="domain" description="Histidine kinase" evidence="14">
    <location>
        <begin position="221"/>
        <end position="437"/>
    </location>
</feature>
<keyword evidence="5" id="KW-0808">Transferase</keyword>
<evidence type="ECO:0000256" key="2">
    <source>
        <dbReference type="ARBA" id="ARBA00004141"/>
    </source>
</evidence>
<dbReference type="InterPro" id="IPR005467">
    <property type="entry name" value="His_kinase_dom"/>
</dbReference>
<proteinExistence type="predicted"/>
<dbReference type="InterPro" id="IPR003661">
    <property type="entry name" value="HisK_dim/P_dom"/>
</dbReference>
<dbReference type="InterPro" id="IPR003594">
    <property type="entry name" value="HATPase_dom"/>
</dbReference>
<keyword evidence="8" id="KW-0418">Kinase</keyword>
<evidence type="ECO:0000256" key="8">
    <source>
        <dbReference type="ARBA" id="ARBA00022777"/>
    </source>
</evidence>
<organism evidence="15 16">
    <name type="scientific">Psychrosphaera aquimarina</name>
    <dbReference type="NCBI Taxonomy" id="2044854"/>
    <lineage>
        <taxon>Bacteria</taxon>
        <taxon>Pseudomonadati</taxon>
        <taxon>Pseudomonadota</taxon>
        <taxon>Gammaproteobacteria</taxon>
        <taxon>Alteromonadales</taxon>
        <taxon>Pseudoalteromonadaceae</taxon>
        <taxon>Psychrosphaera</taxon>
    </lineage>
</organism>
<dbReference type="InterPro" id="IPR036097">
    <property type="entry name" value="HisK_dim/P_sf"/>
</dbReference>
<dbReference type="SUPFAM" id="SSF47384">
    <property type="entry name" value="Homodimeric domain of signal transducing histidine kinase"/>
    <property type="match status" value="1"/>
</dbReference>
<evidence type="ECO:0000256" key="9">
    <source>
        <dbReference type="ARBA" id="ARBA00022840"/>
    </source>
</evidence>
<dbReference type="Proteomes" id="UP001257914">
    <property type="component" value="Unassembled WGS sequence"/>
</dbReference>
<keyword evidence="16" id="KW-1185">Reference proteome</keyword>
<dbReference type="SMART" id="SM00388">
    <property type="entry name" value="HisKA"/>
    <property type="match status" value="1"/>
</dbReference>
<keyword evidence="6 13" id="KW-0812">Transmembrane</keyword>
<keyword evidence="4" id="KW-0597">Phosphoprotein</keyword>
<keyword evidence="7" id="KW-0547">Nucleotide-binding</keyword>
<evidence type="ECO:0000256" key="1">
    <source>
        <dbReference type="ARBA" id="ARBA00000085"/>
    </source>
</evidence>
<comment type="subcellular location">
    <subcellularLocation>
        <location evidence="2">Membrane</location>
        <topology evidence="2">Multi-pass membrane protein</topology>
    </subcellularLocation>
</comment>
<dbReference type="InterPro" id="IPR036890">
    <property type="entry name" value="HATPase_C_sf"/>
</dbReference>
<evidence type="ECO:0000256" key="13">
    <source>
        <dbReference type="SAM" id="Phobius"/>
    </source>
</evidence>
<evidence type="ECO:0000313" key="15">
    <source>
        <dbReference type="EMBL" id="MDU0113138.1"/>
    </source>
</evidence>
<evidence type="ECO:0000256" key="4">
    <source>
        <dbReference type="ARBA" id="ARBA00022553"/>
    </source>
</evidence>
<evidence type="ECO:0000256" key="6">
    <source>
        <dbReference type="ARBA" id="ARBA00022692"/>
    </source>
</evidence>
<evidence type="ECO:0000256" key="3">
    <source>
        <dbReference type="ARBA" id="ARBA00012438"/>
    </source>
</evidence>
<gene>
    <name evidence="15" type="ORF">RT723_09035</name>
</gene>
<evidence type="ECO:0000256" key="11">
    <source>
        <dbReference type="ARBA" id="ARBA00023012"/>
    </source>
</evidence>
<dbReference type="EC" id="2.7.13.3" evidence="3"/>
<keyword evidence="9 15" id="KW-0067">ATP-binding</keyword>
<dbReference type="PANTHER" id="PTHR45436:SF14">
    <property type="entry name" value="SENSOR PROTEIN QSEC"/>
    <property type="match status" value="1"/>
</dbReference>
<dbReference type="EMBL" id="JAWCUA010000007">
    <property type="protein sequence ID" value="MDU0113138.1"/>
    <property type="molecule type" value="Genomic_DNA"/>
</dbReference>
<dbReference type="InterPro" id="IPR050428">
    <property type="entry name" value="TCS_sensor_his_kinase"/>
</dbReference>
<protein>
    <recommendedName>
        <fullName evidence="3">histidine kinase</fullName>
        <ecNumber evidence="3">2.7.13.3</ecNumber>
    </recommendedName>
</protein>
<sequence length="437" mass="49210">MISIKRYQVLMITSIITLVCFTAAIQGYRASMKKADLMFDQELVSMAKFMLSFSAGKERTKVEGNENFAFQYWQANKLIFSSNNSPTQPLADFKAGISQANFAGKRWQIYSQYNPNDDIWVFTAHPSQRRVELAEVMTLSAITPLILSIPFLALLIYFTVNQSLKPLISLSSALKLKKENDFDVLHIKNKSKELKPVINTLNQLLVRLNSAFIREKRFASDAAHELRTPLSVLKLNLFNIVNELKDVESGESLSQLQHGVNRMTHVIEQILLLNRTSPESFQANFKQLDLDLICKNVIKDIYPDILAKKQTIEYFGSSETVMCDEFSISTLLQNLIGNAIKYTEEHSIIKVSLFKSGHNVVLQVDDSGEGIPSTEYARVFDRFYRVGGDQHQTNTIGCGLGLAIVQHIVELHGATISLSQSQSLGGLSVTVKFHQYD</sequence>
<feature type="transmembrane region" description="Helical" evidence="13">
    <location>
        <begin position="136"/>
        <end position="160"/>
    </location>
</feature>
<dbReference type="GO" id="GO:0005524">
    <property type="term" value="F:ATP binding"/>
    <property type="evidence" value="ECO:0007669"/>
    <property type="project" value="UniProtKB-KW"/>
</dbReference>
<name>A0ABU3R1H4_9GAMM</name>
<dbReference type="Gene3D" id="3.30.565.10">
    <property type="entry name" value="Histidine kinase-like ATPase, C-terminal domain"/>
    <property type="match status" value="1"/>
</dbReference>
<comment type="caution">
    <text evidence="15">The sequence shown here is derived from an EMBL/GenBank/DDBJ whole genome shotgun (WGS) entry which is preliminary data.</text>
</comment>
<dbReference type="CDD" id="cd00075">
    <property type="entry name" value="HATPase"/>
    <property type="match status" value="1"/>
</dbReference>
<dbReference type="SMART" id="SM00387">
    <property type="entry name" value="HATPase_c"/>
    <property type="match status" value="1"/>
</dbReference>
<evidence type="ECO:0000259" key="14">
    <source>
        <dbReference type="PROSITE" id="PS50109"/>
    </source>
</evidence>
<dbReference type="SUPFAM" id="SSF55874">
    <property type="entry name" value="ATPase domain of HSP90 chaperone/DNA topoisomerase II/histidine kinase"/>
    <property type="match status" value="1"/>
</dbReference>